<dbReference type="Proteomes" id="UP000681967">
    <property type="component" value="Unassembled WGS sequence"/>
</dbReference>
<dbReference type="OrthoDB" id="10032914at2759"/>
<dbReference type="EMBL" id="CAJNOV010001215">
    <property type="protein sequence ID" value="CAF1052471.1"/>
    <property type="molecule type" value="Genomic_DNA"/>
</dbReference>
<name>A0A817A395_9BILA</name>
<evidence type="ECO:0000313" key="1">
    <source>
        <dbReference type="EMBL" id="CAF1052471.1"/>
    </source>
</evidence>
<dbReference type="Proteomes" id="UP000681720">
    <property type="component" value="Unassembled WGS sequence"/>
</dbReference>
<evidence type="ECO:0000313" key="2">
    <source>
        <dbReference type="EMBL" id="CAF1396105.1"/>
    </source>
</evidence>
<dbReference type="Proteomes" id="UP000663834">
    <property type="component" value="Unassembled WGS sequence"/>
</dbReference>
<dbReference type="Proteomes" id="UP000663855">
    <property type="component" value="Unassembled WGS sequence"/>
</dbReference>
<evidence type="ECO:0000313" key="4">
    <source>
        <dbReference type="EMBL" id="CAF4443401.1"/>
    </source>
</evidence>
<evidence type="ECO:0000313" key="6">
    <source>
        <dbReference type="EMBL" id="CAF4608013.1"/>
    </source>
</evidence>
<reference evidence="3" key="1">
    <citation type="submission" date="2021-02" db="EMBL/GenBank/DDBJ databases">
        <authorList>
            <person name="Nowell W R."/>
        </authorList>
    </citation>
    <scope>NUCLEOTIDE SEQUENCE</scope>
</reference>
<proteinExistence type="predicted"/>
<protein>
    <submittedName>
        <fullName evidence="3">Uncharacterized protein</fullName>
    </submittedName>
</protein>
<dbReference type="Proteomes" id="UP000663824">
    <property type="component" value="Unassembled WGS sequence"/>
</dbReference>
<dbReference type="Proteomes" id="UP000676336">
    <property type="component" value="Unassembled WGS sequence"/>
</dbReference>
<dbReference type="AlphaFoldDB" id="A0A817A395"/>
<comment type="caution">
    <text evidence="3">The sequence shown here is derived from an EMBL/GenBank/DDBJ whole genome shotgun (WGS) entry which is preliminary data.</text>
</comment>
<evidence type="ECO:0000313" key="5">
    <source>
        <dbReference type="EMBL" id="CAF4568043.1"/>
    </source>
</evidence>
<evidence type="ECO:0000313" key="3">
    <source>
        <dbReference type="EMBL" id="CAF2246575.1"/>
    </source>
</evidence>
<sequence length="209" mass="24275">MHRHGMMYNNVCTHHPPVSYHHHGINVCSSYDVAEPLPTPTLNCSTSSYCHDYACRRDISYCNYPCYDCVSRVFPPPITLTNVRNDIRYVVDDPEMIYDDDYGSTYRLSRSKVQLVDFVPKHNVRTNSNHLTVSNEPRERIILPRSTVVRQASVPIYERRKPVRLVPLYRSAEPQYLASSRIPMTRKLVPLATVYHPQRRTIKVRSLSP</sequence>
<dbReference type="EMBL" id="CAJNRE010020898">
    <property type="protein sequence ID" value="CAF2246575.1"/>
    <property type="molecule type" value="Genomic_DNA"/>
</dbReference>
<dbReference type="EMBL" id="CAJOBH010099958">
    <property type="protein sequence ID" value="CAF4608013.1"/>
    <property type="molecule type" value="Genomic_DNA"/>
</dbReference>
<accession>A0A817A395</accession>
<gene>
    <name evidence="6" type="ORF">BYL167_LOCUS40426</name>
    <name evidence="1" type="ORF">CJN711_LOCUS4811</name>
    <name evidence="5" type="ORF">GIL414_LOCUS37541</name>
    <name evidence="2" type="ORF">KQP761_LOCUS9468</name>
    <name evidence="3" type="ORF">MBJ925_LOCUS37638</name>
    <name evidence="4" type="ORF">SMN809_LOCUS32378</name>
</gene>
<evidence type="ECO:0000313" key="7">
    <source>
        <dbReference type="Proteomes" id="UP000663824"/>
    </source>
</evidence>
<dbReference type="EMBL" id="CAJOBI010067651">
    <property type="protein sequence ID" value="CAF4443401.1"/>
    <property type="molecule type" value="Genomic_DNA"/>
</dbReference>
<dbReference type="EMBL" id="CAJOBJ010096702">
    <property type="protein sequence ID" value="CAF4568043.1"/>
    <property type="molecule type" value="Genomic_DNA"/>
</dbReference>
<organism evidence="3 7">
    <name type="scientific">Rotaria magnacalcarata</name>
    <dbReference type="NCBI Taxonomy" id="392030"/>
    <lineage>
        <taxon>Eukaryota</taxon>
        <taxon>Metazoa</taxon>
        <taxon>Spiralia</taxon>
        <taxon>Gnathifera</taxon>
        <taxon>Rotifera</taxon>
        <taxon>Eurotatoria</taxon>
        <taxon>Bdelloidea</taxon>
        <taxon>Philodinida</taxon>
        <taxon>Philodinidae</taxon>
        <taxon>Rotaria</taxon>
    </lineage>
</organism>
<dbReference type="EMBL" id="CAJNOW010003814">
    <property type="protein sequence ID" value="CAF1396105.1"/>
    <property type="molecule type" value="Genomic_DNA"/>
</dbReference>